<dbReference type="Proteomes" id="UP001610861">
    <property type="component" value="Unassembled WGS sequence"/>
</dbReference>
<dbReference type="EMBL" id="JBIQWL010000004">
    <property type="protein sequence ID" value="MFH8251340.1"/>
    <property type="molecule type" value="Genomic_DNA"/>
</dbReference>
<dbReference type="InterPro" id="IPR053165">
    <property type="entry name" value="HSI-I_assembly_Hcp1"/>
</dbReference>
<sequence>MAVDIYLELPGIPGASTERDHEDWIEVTSATWGVEQSGASPGAGPGGGAGRVGRATQHPLVVTAPTSIATPLIFEAIAKGTSLPTAQLDVVQASAGRGAVVVRWEFAEVRLMRLDISGAEPGFDDVFEVVAKRARLSVVRIDDRGGAGQPVTRGWDFAAHQAW</sequence>
<organism evidence="1 2">
    <name type="scientific">Microbacterium alkaliflavum</name>
    <dbReference type="NCBI Taxonomy" id="3248839"/>
    <lineage>
        <taxon>Bacteria</taxon>
        <taxon>Bacillati</taxon>
        <taxon>Actinomycetota</taxon>
        <taxon>Actinomycetes</taxon>
        <taxon>Micrococcales</taxon>
        <taxon>Microbacteriaceae</taxon>
        <taxon>Microbacterium</taxon>
    </lineage>
</organism>
<dbReference type="InterPro" id="IPR036624">
    <property type="entry name" value="Hcp1-lik_sf"/>
</dbReference>
<accession>A0ABW7Q9E9</accession>
<dbReference type="PANTHER" id="PTHR36152:SF1">
    <property type="entry name" value="UBIQUITIN-LIKE DOMAIN-CONTAINING PROTEIN"/>
    <property type="match status" value="1"/>
</dbReference>
<reference evidence="1 2" key="1">
    <citation type="submission" date="2024-09" db="EMBL/GenBank/DDBJ databases">
        <authorList>
            <person name="Pan X."/>
        </authorList>
    </citation>
    <scope>NUCLEOTIDE SEQUENCE [LARGE SCALE GENOMIC DNA]</scope>
    <source>
        <strain evidence="1 2">B2969</strain>
    </source>
</reference>
<dbReference type="PANTHER" id="PTHR36152">
    <property type="entry name" value="CYTOPLASMIC PROTEIN-RELATED"/>
    <property type="match status" value="1"/>
</dbReference>
<protein>
    <submittedName>
        <fullName evidence="1">Hcp family type VI secretion system effector</fullName>
    </submittedName>
</protein>
<dbReference type="RefSeq" id="WP_397556790.1">
    <property type="nucleotide sequence ID" value="NZ_JBIQWL010000004.1"/>
</dbReference>
<proteinExistence type="predicted"/>
<evidence type="ECO:0000313" key="2">
    <source>
        <dbReference type="Proteomes" id="UP001610861"/>
    </source>
</evidence>
<dbReference type="SUPFAM" id="SSF141452">
    <property type="entry name" value="Hcp1-like"/>
    <property type="match status" value="1"/>
</dbReference>
<gene>
    <name evidence="1" type="ORF">ACH3VR_13290</name>
</gene>
<dbReference type="Gene3D" id="2.30.110.20">
    <property type="entry name" value="Hcp1-like"/>
    <property type="match status" value="1"/>
</dbReference>
<name>A0ABW7Q9E9_9MICO</name>
<comment type="caution">
    <text evidence="1">The sequence shown here is derived from an EMBL/GenBank/DDBJ whole genome shotgun (WGS) entry which is preliminary data.</text>
</comment>
<keyword evidence="2" id="KW-1185">Reference proteome</keyword>
<dbReference type="InterPro" id="IPR008514">
    <property type="entry name" value="T6SS_Hcp"/>
</dbReference>
<evidence type="ECO:0000313" key="1">
    <source>
        <dbReference type="EMBL" id="MFH8251340.1"/>
    </source>
</evidence>
<dbReference type="Pfam" id="PF05638">
    <property type="entry name" value="T6SS_HCP"/>
    <property type="match status" value="1"/>
</dbReference>